<protein>
    <submittedName>
        <fullName evidence="7">Polysaccharide biosynthesis C-terminal domain-containing protein</fullName>
    </submittedName>
</protein>
<organism evidence="7 8">
    <name type="scientific">Paenibacillus mendelii</name>
    <dbReference type="NCBI Taxonomy" id="206163"/>
    <lineage>
        <taxon>Bacteria</taxon>
        <taxon>Bacillati</taxon>
        <taxon>Bacillota</taxon>
        <taxon>Bacilli</taxon>
        <taxon>Bacillales</taxon>
        <taxon>Paenibacillaceae</taxon>
        <taxon>Paenibacillus</taxon>
    </lineage>
</organism>
<dbReference type="EMBL" id="JBHLVF010000041">
    <property type="protein sequence ID" value="MFC0394475.1"/>
    <property type="molecule type" value="Genomic_DNA"/>
</dbReference>
<dbReference type="PANTHER" id="PTHR30250:SF24">
    <property type="entry name" value="STAGE V SPORULATION PROTEIN B"/>
    <property type="match status" value="1"/>
</dbReference>
<feature type="transmembrane region" description="Helical" evidence="6">
    <location>
        <begin position="97"/>
        <end position="119"/>
    </location>
</feature>
<feature type="transmembrane region" description="Helical" evidence="6">
    <location>
        <begin position="74"/>
        <end position="91"/>
    </location>
</feature>
<keyword evidence="8" id="KW-1185">Reference proteome</keyword>
<evidence type="ECO:0000313" key="8">
    <source>
        <dbReference type="Proteomes" id="UP001589818"/>
    </source>
</evidence>
<keyword evidence="3 6" id="KW-0812">Transmembrane</keyword>
<dbReference type="PANTHER" id="PTHR30250">
    <property type="entry name" value="PST FAMILY PREDICTED COLANIC ACID TRANSPORTER"/>
    <property type="match status" value="1"/>
</dbReference>
<feature type="transmembrane region" description="Helical" evidence="6">
    <location>
        <begin position="131"/>
        <end position="152"/>
    </location>
</feature>
<evidence type="ECO:0000256" key="5">
    <source>
        <dbReference type="ARBA" id="ARBA00023136"/>
    </source>
</evidence>
<evidence type="ECO:0000256" key="6">
    <source>
        <dbReference type="SAM" id="Phobius"/>
    </source>
</evidence>
<dbReference type="Proteomes" id="UP001589818">
    <property type="component" value="Unassembled WGS sequence"/>
</dbReference>
<keyword evidence="5 6" id="KW-0472">Membrane</keyword>
<dbReference type="RefSeq" id="WP_256555084.1">
    <property type="nucleotide sequence ID" value="NZ_JANHOF010000001.1"/>
</dbReference>
<evidence type="ECO:0000256" key="4">
    <source>
        <dbReference type="ARBA" id="ARBA00022989"/>
    </source>
</evidence>
<name>A0ABV6JEX9_9BACL</name>
<keyword evidence="2" id="KW-1003">Cell membrane</keyword>
<evidence type="ECO:0000256" key="1">
    <source>
        <dbReference type="ARBA" id="ARBA00004651"/>
    </source>
</evidence>
<evidence type="ECO:0000256" key="3">
    <source>
        <dbReference type="ARBA" id="ARBA00022692"/>
    </source>
</evidence>
<reference evidence="7 8" key="1">
    <citation type="submission" date="2024-09" db="EMBL/GenBank/DDBJ databases">
        <authorList>
            <person name="Sun Q."/>
            <person name="Mori K."/>
        </authorList>
    </citation>
    <scope>NUCLEOTIDE SEQUENCE [LARGE SCALE GENOMIC DNA]</scope>
    <source>
        <strain evidence="7 8">CCM 4839</strain>
    </source>
</reference>
<comment type="caution">
    <text evidence="7">The sequence shown here is derived from an EMBL/GenBank/DDBJ whole genome shotgun (WGS) entry which is preliminary data.</text>
</comment>
<evidence type="ECO:0000313" key="7">
    <source>
        <dbReference type="EMBL" id="MFC0394475.1"/>
    </source>
</evidence>
<feature type="transmembrane region" description="Helical" evidence="6">
    <location>
        <begin position="12"/>
        <end position="37"/>
    </location>
</feature>
<gene>
    <name evidence="7" type="ORF">ACFFJ8_24340</name>
</gene>
<keyword evidence="4 6" id="KW-1133">Transmembrane helix</keyword>
<accession>A0ABV6JEX9</accession>
<dbReference type="InterPro" id="IPR050833">
    <property type="entry name" value="Poly_Biosynth_Transport"/>
</dbReference>
<sequence length="238" mass="26121">MHHRIEQALRISLIVGAPSTVILFIWADLLTTVLYHAPEAGKLLQMIAPIFILHYFEGPLHAVLLGIGKAKTTMVNFIVSTLIKIGCIILFGTKLGIAGVILGINIGICLLTLFNFYSVSRSLGLYVNTRILVKVGCCTLFMAVCGYFSLLYMQQCAYPILLTIAVTISLSLLEYLTGLFTMNLIKKKRSPQSSPPAPHHAEVKMQNSSSSWHPYTNNGWSGLPSCPTTISFLVIHSP</sequence>
<feature type="transmembrane region" description="Helical" evidence="6">
    <location>
        <begin position="43"/>
        <end position="67"/>
    </location>
</feature>
<proteinExistence type="predicted"/>
<comment type="subcellular location">
    <subcellularLocation>
        <location evidence="1">Cell membrane</location>
        <topology evidence="1">Multi-pass membrane protein</topology>
    </subcellularLocation>
</comment>
<evidence type="ECO:0000256" key="2">
    <source>
        <dbReference type="ARBA" id="ARBA00022475"/>
    </source>
</evidence>
<feature type="transmembrane region" description="Helical" evidence="6">
    <location>
        <begin position="158"/>
        <end position="180"/>
    </location>
</feature>